<name>A0A2C9V9Y7_MANES</name>
<proteinExistence type="predicted"/>
<gene>
    <name evidence="1" type="ORF">MANES_09G060100</name>
</gene>
<dbReference type="AlphaFoldDB" id="A0A2C9V9Y7"/>
<sequence length="38" mass="4714">MSVCIHGFCFMRVIWYLQIDFTVLYRINCIFYIKFICL</sequence>
<dbReference type="EMBL" id="CM004395">
    <property type="protein sequence ID" value="OAY40922.1"/>
    <property type="molecule type" value="Genomic_DNA"/>
</dbReference>
<accession>A0A2C9V9Y7</accession>
<protein>
    <submittedName>
        <fullName evidence="1">Uncharacterized protein</fullName>
    </submittedName>
</protein>
<reference evidence="1" key="1">
    <citation type="submission" date="2016-02" db="EMBL/GenBank/DDBJ databases">
        <title>WGS assembly of Manihot esculenta.</title>
        <authorList>
            <person name="Bredeson J.V."/>
            <person name="Prochnik S.E."/>
            <person name="Lyons J.B."/>
            <person name="Schmutz J."/>
            <person name="Grimwood J."/>
            <person name="Vrebalov J."/>
            <person name="Bart R.S."/>
            <person name="Amuge T."/>
            <person name="Ferguson M.E."/>
            <person name="Green R."/>
            <person name="Putnam N."/>
            <person name="Stites J."/>
            <person name="Rounsley S."/>
            <person name="Rokhsar D.S."/>
        </authorList>
    </citation>
    <scope>NUCLEOTIDE SEQUENCE [LARGE SCALE GENOMIC DNA]</scope>
    <source>
        <tissue evidence="1">Leaf</tissue>
    </source>
</reference>
<evidence type="ECO:0000313" key="1">
    <source>
        <dbReference type="EMBL" id="OAY40922.1"/>
    </source>
</evidence>
<organism evidence="1">
    <name type="scientific">Manihot esculenta</name>
    <name type="common">Cassava</name>
    <name type="synonym">Jatropha manihot</name>
    <dbReference type="NCBI Taxonomy" id="3983"/>
    <lineage>
        <taxon>Eukaryota</taxon>
        <taxon>Viridiplantae</taxon>
        <taxon>Streptophyta</taxon>
        <taxon>Embryophyta</taxon>
        <taxon>Tracheophyta</taxon>
        <taxon>Spermatophyta</taxon>
        <taxon>Magnoliopsida</taxon>
        <taxon>eudicotyledons</taxon>
        <taxon>Gunneridae</taxon>
        <taxon>Pentapetalae</taxon>
        <taxon>rosids</taxon>
        <taxon>fabids</taxon>
        <taxon>Malpighiales</taxon>
        <taxon>Euphorbiaceae</taxon>
        <taxon>Crotonoideae</taxon>
        <taxon>Manihoteae</taxon>
        <taxon>Manihot</taxon>
    </lineage>
</organism>